<dbReference type="SMART" id="SM00884">
    <property type="entry name" value="Cullin_Nedd8"/>
    <property type="match status" value="1"/>
</dbReference>
<evidence type="ECO:0000313" key="5">
    <source>
        <dbReference type="EMBL" id="CEP61771.1"/>
    </source>
</evidence>
<dbReference type="InterPro" id="IPR036388">
    <property type="entry name" value="WH-like_DNA-bd_sf"/>
</dbReference>
<dbReference type="RefSeq" id="XP_022628003.1">
    <property type="nucleotide sequence ID" value="XM_022772549.1"/>
</dbReference>
<dbReference type="InterPro" id="IPR036317">
    <property type="entry name" value="Cullin_homology_sf"/>
</dbReference>
<protein>
    <submittedName>
        <fullName evidence="5">LALA0S04e00276g1_1</fullName>
    </submittedName>
</protein>
<dbReference type="GO" id="GO:0004842">
    <property type="term" value="F:ubiquitin-protein transferase activity"/>
    <property type="evidence" value="ECO:0007669"/>
    <property type="project" value="EnsemblFungi"/>
</dbReference>
<evidence type="ECO:0000256" key="2">
    <source>
        <dbReference type="PROSITE-ProRule" id="PRU00330"/>
    </source>
</evidence>
<keyword evidence="6" id="KW-1185">Reference proteome</keyword>
<dbReference type="InterPro" id="IPR001373">
    <property type="entry name" value="Cullin_N"/>
</dbReference>
<dbReference type="GO" id="GO:0031463">
    <property type="term" value="C:Cul3-RING ubiquitin ligase complex"/>
    <property type="evidence" value="ECO:0007669"/>
    <property type="project" value="EnsemblFungi"/>
</dbReference>
<reference evidence="5 6" key="1">
    <citation type="submission" date="2014-12" db="EMBL/GenBank/DDBJ databases">
        <authorList>
            <person name="Neuveglise Cecile"/>
        </authorList>
    </citation>
    <scope>NUCLEOTIDE SEQUENCE [LARGE SCALE GENOMIC DNA]</scope>
    <source>
        <strain evidence="5 6">CBS 12615</strain>
    </source>
</reference>
<dbReference type="Proteomes" id="UP000054304">
    <property type="component" value="Unassembled WGS sequence"/>
</dbReference>
<dbReference type="InterPro" id="IPR019559">
    <property type="entry name" value="Cullin_neddylation_domain"/>
</dbReference>
<dbReference type="InterPro" id="IPR016158">
    <property type="entry name" value="Cullin_homology"/>
</dbReference>
<dbReference type="GO" id="GO:0031625">
    <property type="term" value="F:ubiquitin protein ligase binding"/>
    <property type="evidence" value="ECO:0007669"/>
    <property type="project" value="InterPro"/>
</dbReference>
<dbReference type="InterPro" id="IPR036390">
    <property type="entry name" value="WH_DNA-bd_sf"/>
</dbReference>
<dbReference type="SUPFAM" id="SSF75632">
    <property type="entry name" value="Cullin homology domain"/>
    <property type="match status" value="1"/>
</dbReference>
<evidence type="ECO:0000259" key="4">
    <source>
        <dbReference type="PROSITE" id="PS50069"/>
    </source>
</evidence>
<gene>
    <name evidence="5" type="ORF">LALA0_S04e00276g</name>
</gene>
<dbReference type="Pfam" id="PF26557">
    <property type="entry name" value="Cullin_AB"/>
    <property type="match status" value="1"/>
</dbReference>
<accession>A0A0C7N1D4</accession>
<dbReference type="GO" id="GO:0006511">
    <property type="term" value="P:ubiquitin-dependent protein catabolic process"/>
    <property type="evidence" value="ECO:0007669"/>
    <property type="project" value="EnsemblFungi"/>
</dbReference>
<organism evidence="5 6">
    <name type="scientific">Lachancea lanzarotensis</name>
    <dbReference type="NCBI Taxonomy" id="1245769"/>
    <lineage>
        <taxon>Eukaryota</taxon>
        <taxon>Fungi</taxon>
        <taxon>Dikarya</taxon>
        <taxon>Ascomycota</taxon>
        <taxon>Saccharomycotina</taxon>
        <taxon>Saccharomycetes</taxon>
        <taxon>Saccharomycetales</taxon>
        <taxon>Saccharomycetaceae</taxon>
        <taxon>Lachancea</taxon>
    </lineage>
</organism>
<dbReference type="SUPFAM" id="SSF46785">
    <property type="entry name" value="Winged helix' DNA-binding domain"/>
    <property type="match status" value="1"/>
</dbReference>
<dbReference type="PANTHER" id="PTHR11932">
    <property type="entry name" value="CULLIN"/>
    <property type="match status" value="1"/>
</dbReference>
<dbReference type="SMART" id="SM00182">
    <property type="entry name" value="CULLIN"/>
    <property type="match status" value="1"/>
</dbReference>
<dbReference type="InterPro" id="IPR016159">
    <property type="entry name" value="Cullin_repeat-like_dom_sf"/>
</dbReference>
<dbReference type="Pfam" id="PF00888">
    <property type="entry name" value="Cullin"/>
    <property type="match status" value="1"/>
</dbReference>
<name>A0A0C7N1D4_9SACH</name>
<dbReference type="GeneID" id="34685211"/>
<proteinExistence type="inferred from homology"/>
<dbReference type="SUPFAM" id="SSF74788">
    <property type="entry name" value="Cullin repeat-like"/>
    <property type="match status" value="1"/>
</dbReference>
<dbReference type="InterPro" id="IPR045093">
    <property type="entry name" value="Cullin"/>
</dbReference>
<comment type="similarity">
    <text evidence="1 2 3">Belongs to the cullin family.</text>
</comment>
<dbReference type="HOGENOM" id="CLU_004747_7_1_1"/>
<dbReference type="AlphaFoldDB" id="A0A0C7N1D4"/>
<sequence length="726" mass="84130">MFKIQIRSPGGLGDKRAPSFGDSWEVLKNAMWMIYDGRVSELSFEVLFNVVYTLTLRKQGAELYEKIGRFFEEKLHELKISAFETSSTNVLSTLLQVWDKHCESLRLISDITMYLDKVYCKENRRQLIYDMGLEKFRDIILKASKGEVHSQMGKEINNARLGSETVDFQALKSLIAMMETLTDISDTYYLTEFEPSLLQDTRDFYRNFITNYTGEAISYPKEVQVLLDKEREVDAKFLNQDIMIKLSTVVEGILISDNIQFVTEQVVSELLRKDLHSDLRLMFSLSRAPQDKKRLWKQCSQYISGEGMSITGDLTLKKRTQAAVKWTSELIDMKKKYELVLRDIADDDSIDIKAVNEAFAVILSHNGKRNADFLATYLDSLLRSSAAEDLTKLQMEEAIAMFKLLRDKDVFEKLYLQQLSKRLLQQRSPIKLEKHLVNRMKEEVGGSFTLKPEGMFRDISVSQVNNTRFHQSYQVPYAYDMSVLTWTCWPFQQTSNEKQIILPAALEGLKLDYENYYMKTYSGRVLTWAYHLGSLDIGFQFKKSYHIITMPIYAAIIFMLFENHEELTTQDMSDLTNIPENELIRNLLTLAIAPKTRLLKKQPMSKKVLPSDKFRINHSFSSPTTKVKVLAVLSKSESETQATSNNDSPTAEILGERRQCVEAAIVRVLKRNQKLYSDQLFEKVRESVTSRFQLDPGTFHKSVDRLVEREYMQRDPDDSSFYHYLP</sequence>
<dbReference type="Gene3D" id="1.20.1310.10">
    <property type="entry name" value="Cullin Repeats"/>
    <property type="match status" value="4"/>
</dbReference>
<dbReference type="GO" id="GO:0009411">
    <property type="term" value="P:response to UV"/>
    <property type="evidence" value="ECO:0007669"/>
    <property type="project" value="EnsemblFungi"/>
</dbReference>
<feature type="domain" description="Cullin family profile" evidence="4">
    <location>
        <begin position="369"/>
        <end position="591"/>
    </location>
</feature>
<evidence type="ECO:0000313" key="6">
    <source>
        <dbReference type="Proteomes" id="UP000054304"/>
    </source>
</evidence>
<dbReference type="Gene3D" id="3.30.230.130">
    <property type="entry name" value="Cullin, Chain C, Domain 2"/>
    <property type="match status" value="1"/>
</dbReference>
<dbReference type="OrthoDB" id="27073at2759"/>
<dbReference type="Pfam" id="PF10557">
    <property type="entry name" value="Cullin_Nedd8"/>
    <property type="match status" value="1"/>
</dbReference>
<dbReference type="Gene3D" id="1.10.10.10">
    <property type="entry name" value="Winged helix-like DNA-binding domain superfamily/Winged helix DNA-binding domain"/>
    <property type="match status" value="1"/>
</dbReference>
<dbReference type="EMBL" id="LN736363">
    <property type="protein sequence ID" value="CEP61771.1"/>
    <property type="molecule type" value="Genomic_DNA"/>
</dbReference>
<evidence type="ECO:0000256" key="3">
    <source>
        <dbReference type="RuleBase" id="RU003829"/>
    </source>
</evidence>
<dbReference type="InterPro" id="IPR059120">
    <property type="entry name" value="Cullin-like_AB"/>
</dbReference>
<dbReference type="FunFam" id="1.20.1310.10:FF:000055">
    <property type="entry name" value="Cullin family protein"/>
    <property type="match status" value="1"/>
</dbReference>
<evidence type="ECO:0000256" key="1">
    <source>
        <dbReference type="ARBA" id="ARBA00006019"/>
    </source>
</evidence>
<dbReference type="STRING" id="1245769.A0A0C7N1D4"/>
<dbReference type="PROSITE" id="PS50069">
    <property type="entry name" value="CULLIN_2"/>
    <property type="match status" value="1"/>
</dbReference>